<evidence type="ECO:0000313" key="2">
    <source>
        <dbReference type="Proteomes" id="UP000299102"/>
    </source>
</evidence>
<reference evidence="1 2" key="1">
    <citation type="journal article" date="2019" name="Commun. Biol.">
        <title>The bagworm genome reveals a unique fibroin gene that provides high tensile strength.</title>
        <authorList>
            <person name="Kono N."/>
            <person name="Nakamura H."/>
            <person name="Ohtoshi R."/>
            <person name="Tomita M."/>
            <person name="Numata K."/>
            <person name="Arakawa K."/>
        </authorList>
    </citation>
    <scope>NUCLEOTIDE SEQUENCE [LARGE SCALE GENOMIC DNA]</scope>
</reference>
<evidence type="ECO:0000313" key="1">
    <source>
        <dbReference type="EMBL" id="GBP20990.1"/>
    </source>
</evidence>
<comment type="caution">
    <text evidence="1">The sequence shown here is derived from an EMBL/GenBank/DDBJ whole genome shotgun (WGS) entry which is preliminary data.</text>
</comment>
<name>A0A4C1U431_EUMVA</name>
<organism evidence="1 2">
    <name type="scientific">Eumeta variegata</name>
    <name type="common">Bagworm moth</name>
    <name type="synonym">Eumeta japonica</name>
    <dbReference type="NCBI Taxonomy" id="151549"/>
    <lineage>
        <taxon>Eukaryota</taxon>
        <taxon>Metazoa</taxon>
        <taxon>Ecdysozoa</taxon>
        <taxon>Arthropoda</taxon>
        <taxon>Hexapoda</taxon>
        <taxon>Insecta</taxon>
        <taxon>Pterygota</taxon>
        <taxon>Neoptera</taxon>
        <taxon>Endopterygota</taxon>
        <taxon>Lepidoptera</taxon>
        <taxon>Glossata</taxon>
        <taxon>Ditrysia</taxon>
        <taxon>Tineoidea</taxon>
        <taxon>Psychidae</taxon>
        <taxon>Oiketicinae</taxon>
        <taxon>Eumeta</taxon>
    </lineage>
</organism>
<sequence>MLCCQVLAGNFYRCGHRATERRPPWTRASSAQQVRTLGALDHTPVKLIANPEVPRNKKNATRENSFPLWKMHCKEAIEEATDGEQKIYIKHCFRRIKLCVLPHAESLEKI</sequence>
<dbReference type="EMBL" id="BGZK01000124">
    <property type="protein sequence ID" value="GBP20990.1"/>
    <property type="molecule type" value="Genomic_DNA"/>
</dbReference>
<dbReference type="AlphaFoldDB" id="A0A4C1U431"/>
<dbReference type="Proteomes" id="UP000299102">
    <property type="component" value="Unassembled WGS sequence"/>
</dbReference>
<accession>A0A4C1U431</accession>
<keyword evidence="2" id="KW-1185">Reference proteome</keyword>
<protein>
    <submittedName>
        <fullName evidence="1">Uncharacterized protein</fullName>
    </submittedName>
</protein>
<proteinExistence type="predicted"/>
<gene>
    <name evidence="1" type="ORF">EVAR_9563_1</name>
</gene>